<sequence>MNLEKEIEDLKFTLSKFTQGRENLDIILGRQRFQHNDIWLWHRRLVHVHMDLIKKLLSKDLVRGLPKLREFEMSMMGELTFFLGLQIKQSKEGIFISQSKYTRELLKSFGLDNAKPRGTPISPSVNLVKDENGKDVDNKLFRGLWYPCSSSLDLVGFSDSDYAGCLVGRKSTSGTCQFLGDALVSWHSKKQTSVALSTAEAEYVTTGSCCAQVLWMRQTLRDFGVSIDDIPIMCDSSSAIDISKNHVQHSRTKHIDIRDHFLRDNVKKGLIELKKVGSEDQLADIFTKPLAKSSFCSLRRRLGMCDLS</sequence>
<dbReference type="Pfam" id="PF13976">
    <property type="entry name" value="gag_pre-integrs"/>
    <property type="match status" value="1"/>
</dbReference>
<reference evidence="3" key="1">
    <citation type="submission" date="2022-12" db="EMBL/GenBank/DDBJ databases">
        <title>Draft genome assemblies for two species of Escallonia (Escalloniales).</title>
        <authorList>
            <person name="Chanderbali A."/>
            <person name="Dervinis C."/>
            <person name="Anghel I."/>
            <person name="Soltis D."/>
            <person name="Soltis P."/>
            <person name="Zapata F."/>
        </authorList>
    </citation>
    <scope>NUCLEOTIDE SEQUENCE</scope>
    <source>
        <strain evidence="3">UCBG92.1500</strain>
        <tissue evidence="3">Leaf</tissue>
    </source>
</reference>
<keyword evidence="4" id="KW-1185">Reference proteome</keyword>
<evidence type="ECO:0000313" key="3">
    <source>
        <dbReference type="EMBL" id="KAK2970322.1"/>
    </source>
</evidence>
<evidence type="ECO:0000313" key="4">
    <source>
        <dbReference type="Proteomes" id="UP001187471"/>
    </source>
</evidence>
<dbReference type="InterPro" id="IPR025724">
    <property type="entry name" value="GAG-pre-integrase_dom"/>
</dbReference>
<accession>A0AA88UCL4</accession>
<protein>
    <submittedName>
        <fullName evidence="3">Uncharacterized protein</fullName>
    </submittedName>
</protein>
<comment type="caution">
    <text evidence="3">The sequence shown here is derived from an EMBL/GenBank/DDBJ whole genome shotgun (WGS) entry which is preliminary data.</text>
</comment>
<dbReference type="Pfam" id="PF07727">
    <property type="entry name" value="RVT_2"/>
    <property type="match status" value="1"/>
</dbReference>
<evidence type="ECO:0000259" key="1">
    <source>
        <dbReference type="Pfam" id="PF07727"/>
    </source>
</evidence>
<evidence type="ECO:0000259" key="2">
    <source>
        <dbReference type="Pfam" id="PF13976"/>
    </source>
</evidence>
<dbReference type="PANTHER" id="PTHR11439">
    <property type="entry name" value="GAG-POL-RELATED RETROTRANSPOSON"/>
    <property type="match status" value="1"/>
</dbReference>
<dbReference type="PANTHER" id="PTHR11439:SF442">
    <property type="entry name" value="CYSTEINE-RICH RLK (RECEPTOR-LIKE PROTEIN KINASE) 8"/>
    <property type="match status" value="1"/>
</dbReference>
<gene>
    <name evidence="3" type="ORF">RJ640_026798</name>
</gene>
<dbReference type="CDD" id="cd09272">
    <property type="entry name" value="RNase_HI_RT_Ty1"/>
    <property type="match status" value="1"/>
</dbReference>
<dbReference type="EMBL" id="JAVXUO010002731">
    <property type="protein sequence ID" value="KAK2970322.1"/>
    <property type="molecule type" value="Genomic_DNA"/>
</dbReference>
<proteinExistence type="predicted"/>
<dbReference type="AlphaFoldDB" id="A0AA88UCL4"/>
<dbReference type="Proteomes" id="UP001187471">
    <property type="component" value="Unassembled WGS sequence"/>
</dbReference>
<dbReference type="InterPro" id="IPR013103">
    <property type="entry name" value="RVT_2"/>
</dbReference>
<organism evidence="3 4">
    <name type="scientific">Escallonia rubra</name>
    <dbReference type="NCBI Taxonomy" id="112253"/>
    <lineage>
        <taxon>Eukaryota</taxon>
        <taxon>Viridiplantae</taxon>
        <taxon>Streptophyta</taxon>
        <taxon>Embryophyta</taxon>
        <taxon>Tracheophyta</taxon>
        <taxon>Spermatophyta</taxon>
        <taxon>Magnoliopsida</taxon>
        <taxon>eudicotyledons</taxon>
        <taxon>Gunneridae</taxon>
        <taxon>Pentapetalae</taxon>
        <taxon>asterids</taxon>
        <taxon>campanulids</taxon>
        <taxon>Escalloniales</taxon>
        <taxon>Escalloniaceae</taxon>
        <taxon>Escallonia</taxon>
    </lineage>
</organism>
<feature type="domain" description="Reverse transcriptase Ty1/copia-type" evidence="1">
    <location>
        <begin position="69"/>
        <end position="122"/>
    </location>
</feature>
<feature type="domain" description="GAG-pre-integrase" evidence="2">
    <location>
        <begin position="35"/>
        <end position="68"/>
    </location>
</feature>
<name>A0AA88UCL4_9ASTE</name>